<dbReference type="AlphaFoldDB" id="A0A1M6IBJ8"/>
<protein>
    <recommendedName>
        <fullName evidence="3">CRISPR-associated protein Csh1</fullName>
    </recommendedName>
</protein>
<dbReference type="RefSeq" id="WP_073169432.1">
    <property type="nucleotide sequence ID" value="NZ_FQZE01000016.1"/>
</dbReference>
<evidence type="ECO:0008006" key="3">
    <source>
        <dbReference type="Google" id="ProtNLM"/>
    </source>
</evidence>
<gene>
    <name evidence="1" type="ORF">SAMN05444280_11631</name>
</gene>
<dbReference type="Proteomes" id="UP000184050">
    <property type="component" value="Unassembled WGS sequence"/>
</dbReference>
<dbReference type="STRING" id="1168035.SAMN05444280_11631"/>
<organism evidence="1 2">
    <name type="scientific">Tangfeifania diversioriginum</name>
    <dbReference type="NCBI Taxonomy" id="1168035"/>
    <lineage>
        <taxon>Bacteria</taxon>
        <taxon>Pseudomonadati</taxon>
        <taxon>Bacteroidota</taxon>
        <taxon>Bacteroidia</taxon>
        <taxon>Marinilabiliales</taxon>
        <taxon>Prolixibacteraceae</taxon>
        <taxon>Tangfeifania</taxon>
    </lineage>
</organism>
<accession>A0A1M6IBJ8</accession>
<sequence length="579" mass="67605">MITEIEFKRTGHTLLNNGIIGLYKYLVKAKNEDFFDFPFEFELTNNKLTITSDKLPQLLDDIYYWMGKEVYDTYTIKQQENAEKFQECNIFYDRAENKFFPFPRMYTYGLTHLLTNNAQGVTRHEKGWTNAKKLEKSDPEELAKFVNFFETSGLKILSKLYYEPYTKITRIPKLKESFLNEGDRKCYLTGESYDELVDVTNISPFFSGLFNFNSYLSAGDKKISWKTRYLSMFSPVNAYYHYSNKLRDTIHIYLVSSDNLKNLNELISKIEIQDSTPVLRKKEFVSNIKFAEEIEKDSFTEQFEVAIALIYSMYKKAILKYGNISENQFADDELFGEVMTKIPPLAIESFKAESFASTMRPNTYENLNRLTPLFKLFHDVEKSGIVFSRFLSSLKLLKPSERAASNKYRLERILRNQISREILELKSILPSIEDLFFRSYNYLCINEPIGFKDFKQLFLFTQLYELKIKTMEESLQNAAITLGKQIGVKMRHQDASQSEAANAKRGRGDLITLRKARTQKQFLDELIRIDFKYGLTVNEELAGKINEQNYYSIKQFLIIGALNILNPAIQPIKKTEKTA</sequence>
<dbReference type="OrthoDB" id="909991at2"/>
<dbReference type="EMBL" id="FQZE01000016">
    <property type="protein sequence ID" value="SHJ31803.1"/>
    <property type="molecule type" value="Genomic_DNA"/>
</dbReference>
<name>A0A1M6IBJ8_9BACT</name>
<keyword evidence="2" id="KW-1185">Reference proteome</keyword>
<evidence type="ECO:0000313" key="1">
    <source>
        <dbReference type="EMBL" id="SHJ31803.1"/>
    </source>
</evidence>
<proteinExistence type="predicted"/>
<reference evidence="1 2" key="1">
    <citation type="submission" date="2016-11" db="EMBL/GenBank/DDBJ databases">
        <authorList>
            <person name="Jaros S."/>
            <person name="Januszkiewicz K."/>
            <person name="Wedrychowicz H."/>
        </authorList>
    </citation>
    <scope>NUCLEOTIDE SEQUENCE [LARGE SCALE GENOMIC DNA]</scope>
    <source>
        <strain evidence="1 2">DSM 27063</strain>
    </source>
</reference>
<evidence type="ECO:0000313" key="2">
    <source>
        <dbReference type="Proteomes" id="UP000184050"/>
    </source>
</evidence>